<dbReference type="InterPro" id="IPR036278">
    <property type="entry name" value="Sialidase_sf"/>
</dbReference>
<organism evidence="1 2">
    <name type="scientific">Galemys pyrenaicus</name>
    <name type="common">Iberian desman</name>
    <name type="synonym">Pyrenean desman</name>
    <dbReference type="NCBI Taxonomy" id="202257"/>
    <lineage>
        <taxon>Eukaryota</taxon>
        <taxon>Metazoa</taxon>
        <taxon>Chordata</taxon>
        <taxon>Craniata</taxon>
        <taxon>Vertebrata</taxon>
        <taxon>Euteleostomi</taxon>
        <taxon>Mammalia</taxon>
        <taxon>Eutheria</taxon>
        <taxon>Laurasiatheria</taxon>
        <taxon>Eulipotyphla</taxon>
        <taxon>Talpidae</taxon>
        <taxon>Galemys</taxon>
    </lineage>
</organism>
<gene>
    <name evidence="1" type="ORF">J0S82_013555</name>
</gene>
<sequence>MASCPVLQREPLFQAGAHTYRIPALLYLPGRKTLLAFAEKRVSKRDEHALLIVLRRGDHDASTQQVQVRRGAVCHP</sequence>
<dbReference type="Proteomes" id="UP000700334">
    <property type="component" value="Unassembled WGS sequence"/>
</dbReference>
<dbReference type="AlphaFoldDB" id="A0A8J6ABY9"/>
<name>A0A8J6ABY9_GALPY</name>
<dbReference type="Gene3D" id="2.120.10.10">
    <property type="match status" value="1"/>
</dbReference>
<dbReference type="PANTHER" id="PTHR10628">
    <property type="entry name" value="SIALIDASE"/>
    <property type="match status" value="1"/>
</dbReference>
<dbReference type="EMBL" id="JAGFMF010011706">
    <property type="protein sequence ID" value="KAG8515580.1"/>
    <property type="molecule type" value="Genomic_DNA"/>
</dbReference>
<dbReference type="CDD" id="cd15482">
    <property type="entry name" value="Sialidase_non-viral"/>
    <property type="match status" value="1"/>
</dbReference>
<dbReference type="OrthoDB" id="2739686at2759"/>
<proteinExistence type="predicted"/>
<dbReference type="GO" id="GO:0016020">
    <property type="term" value="C:membrane"/>
    <property type="evidence" value="ECO:0007669"/>
    <property type="project" value="TreeGrafter"/>
</dbReference>
<evidence type="ECO:0000313" key="1">
    <source>
        <dbReference type="EMBL" id="KAG8515580.1"/>
    </source>
</evidence>
<dbReference type="PANTHER" id="PTHR10628:SF6">
    <property type="entry name" value="SIALIDASE-2"/>
    <property type="match status" value="1"/>
</dbReference>
<dbReference type="SUPFAM" id="SSF50939">
    <property type="entry name" value="Sialidases"/>
    <property type="match status" value="1"/>
</dbReference>
<dbReference type="GO" id="GO:0006689">
    <property type="term" value="P:ganglioside catabolic process"/>
    <property type="evidence" value="ECO:0007669"/>
    <property type="project" value="TreeGrafter"/>
</dbReference>
<dbReference type="GO" id="GO:0004308">
    <property type="term" value="F:exo-alpha-sialidase activity"/>
    <property type="evidence" value="ECO:0007669"/>
    <property type="project" value="InterPro"/>
</dbReference>
<protein>
    <submittedName>
        <fullName evidence="1">Sialidase-2</fullName>
    </submittedName>
</protein>
<dbReference type="GO" id="GO:0009313">
    <property type="term" value="P:oligosaccharide catabolic process"/>
    <property type="evidence" value="ECO:0007669"/>
    <property type="project" value="TreeGrafter"/>
</dbReference>
<evidence type="ECO:0000313" key="2">
    <source>
        <dbReference type="Proteomes" id="UP000700334"/>
    </source>
</evidence>
<accession>A0A8J6ABY9</accession>
<keyword evidence="2" id="KW-1185">Reference proteome</keyword>
<comment type="caution">
    <text evidence="1">The sequence shown here is derived from an EMBL/GenBank/DDBJ whole genome shotgun (WGS) entry which is preliminary data.</text>
</comment>
<reference evidence="1" key="1">
    <citation type="journal article" date="2021" name="Evol. Appl.">
        <title>The genome of the Pyrenean desman and the effects of bottlenecks and inbreeding on the genomic landscape of an endangered species.</title>
        <authorList>
            <person name="Escoda L."/>
            <person name="Castresana J."/>
        </authorList>
    </citation>
    <scope>NUCLEOTIDE SEQUENCE</scope>
    <source>
        <strain evidence="1">IBE-C5619</strain>
    </source>
</reference>
<dbReference type="GO" id="GO:0005737">
    <property type="term" value="C:cytoplasm"/>
    <property type="evidence" value="ECO:0007669"/>
    <property type="project" value="TreeGrafter"/>
</dbReference>
<dbReference type="InterPro" id="IPR026856">
    <property type="entry name" value="Sialidase_fam"/>
</dbReference>